<evidence type="ECO:0000313" key="2">
    <source>
        <dbReference type="EMBL" id="GBM64900.1"/>
    </source>
</evidence>
<feature type="compositionally biased region" description="Polar residues" evidence="1">
    <location>
        <begin position="1"/>
        <end position="19"/>
    </location>
</feature>
<proteinExistence type="predicted"/>
<comment type="caution">
    <text evidence="2">The sequence shown here is derived from an EMBL/GenBank/DDBJ whole genome shotgun (WGS) entry which is preliminary data.</text>
</comment>
<dbReference type="EMBL" id="BGPR01001950">
    <property type="protein sequence ID" value="GBM64900.1"/>
    <property type="molecule type" value="Genomic_DNA"/>
</dbReference>
<feature type="compositionally biased region" description="Basic residues" evidence="1">
    <location>
        <begin position="28"/>
        <end position="37"/>
    </location>
</feature>
<reference evidence="2 3" key="1">
    <citation type="journal article" date="2019" name="Sci. Rep.">
        <title>Orb-weaving spider Araneus ventricosus genome elucidates the spidroin gene catalogue.</title>
        <authorList>
            <person name="Kono N."/>
            <person name="Nakamura H."/>
            <person name="Ohtoshi R."/>
            <person name="Moran D.A.P."/>
            <person name="Shinohara A."/>
            <person name="Yoshida Y."/>
            <person name="Fujiwara M."/>
            <person name="Mori M."/>
            <person name="Tomita M."/>
            <person name="Arakawa K."/>
        </authorList>
    </citation>
    <scope>NUCLEOTIDE SEQUENCE [LARGE SCALE GENOMIC DNA]</scope>
</reference>
<dbReference type="Proteomes" id="UP000499080">
    <property type="component" value="Unassembled WGS sequence"/>
</dbReference>
<organism evidence="2 3">
    <name type="scientific">Araneus ventricosus</name>
    <name type="common">Orbweaver spider</name>
    <name type="synonym">Epeira ventricosa</name>
    <dbReference type="NCBI Taxonomy" id="182803"/>
    <lineage>
        <taxon>Eukaryota</taxon>
        <taxon>Metazoa</taxon>
        <taxon>Ecdysozoa</taxon>
        <taxon>Arthropoda</taxon>
        <taxon>Chelicerata</taxon>
        <taxon>Arachnida</taxon>
        <taxon>Araneae</taxon>
        <taxon>Araneomorphae</taxon>
        <taxon>Entelegynae</taxon>
        <taxon>Araneoidea</taxon>
        <taxon>Araneidae</taxon>
        <taxon>Araneus</taxon>
    </lineage>
</organism>
<evidence type="ECO:0000256" key="1">
    <source>
        <dbReference type="SAM" id="MobiDB-lite"/>
    </source>
</evidence>
<name>A0A4Y2HI12_ARAVE</name>
<feature type="region of interest" description="Disordered" evidence="1">
    <location>
        <begin position="1"/>
        <end position="40"/>
    </location>
</feature>
<dbReference type="AlphaFoldDB" id="A0A4Y2HI12"/>
<evidence type="ECO:0000313" key="3">
    <source>
        <dbReference type="Proteomes" id="UP000499080"/>
    </source>
</evidence>
<sequence>MYSNLAISSINSTPTSNQAMHLPEMLKHPRPIPKRKQVDKASLVDATRKSRFTKSSALFIVLPITPPVCRCQSERVSGAGAALKVRHDKRVCVGAAWHRAR</sequence>
<accession>A0A4Y2HI12</accession>
<protein>
    <submittedName>
        <fullName evidence="2">Uncharacterized protein</fullName>
    </submittedName>
</protein>
<keyword evidence="3" id="KW-1185">Reference proteome</keyword>
<gene>
    <name evidence="2" type="ORF">AVEN_30285_1</name>
</gene>